<gene>
    <name evidence="1" type="ORF">KDW_29770</name>
</gene>
<name>A0A5J4KLS9_9CHLR</name>
<dbReference type="AlphaFoldDB" id="A0A5J4KLS9"/>
<evidence type="ECO:0000313" key="2">
    <source>
        <dbReference type="Proteomes" id="UP000326912"/>
    </source>
</evidence>
<dbReference type="Gene3D" id="3.40.605.10">
    <property type="entry name" value="Aldehyde Dehydrogenase, Chain A, domain 1"/>
    <property type="match status" value="1"/>
</dbReference>
<dbReference type="EMBL" id="BKZW01000001">
    <property type="protein sequence ID" value="GER88815.1"/>
    <property type="molecule type" value="Genomic_DNA"/>
</dbReference>
<reference evidence="1 2" key="1">
    <citation type="submission" date="2019-10" db="EMBL/GenBank/DDBJ databases">
        <title>Dictyobacter vulcani sp. nov., within the class Ktedonobacteria, isolated from soil of volcanic Mt. Zao.</title>
        <authorList>
            <person name="Zheng Y."/>
            <person name="Wang C.M."/>
            <person name="Sakai Y."/>
            <person name="Abe K."/>
            <person name="Yokota A."/>
            <person name="Yabe S."/>
        </authorList>
    </citation>
    <scope>NUCLEOTIDE SEQUENCE [LARGE SCALE GENOMIC DNA]</scope>
    <source>
        <strain evidence="1 2">W12</strain>
    </source>
</reference>
<evidence type="ECO:0008006" key="3">
    <source>
        <dbReference type="Google" id="ProtNLM"/>
    </source>
</evidence>
<accession>A0A5J4KLS9</accession>
<dbReference type="InterPro" id="IPR016162">
    <property type="entry name" value="Ald_DH_N"/>
</dbReference>
<dbReference type="GO" id="GO:0016491">
    <property type="term" value="F:oxidoreductase activity"/>
    <property type="evidence" value="ECO:0007669"/>
    <property type="project" value="InterPro"/>
</dbReference>
<evidence type="ECO:0000313" key="1">
    <source>
        <dbReference type="EMBL" id="GER88815.1"/>
    </source>
</evidence>
<organism evidence="1 2">
    <name type="scientific">Dictyobacter vulcani</name>
    <dbReference type="NCBI Taxonomy" id="2607529"/>
    <lineage>
        <taxon>Bacteria</taxon>
        <taxon>Bacillati</taxon>
        <taxon>Chloroflexota</taxon>
        <taxon>Ktedonobacteria</taxon>
        <taxon>Ktedonobacterales</taxon>
        <taxon>Dictyobacteraceae</taxon>
        <taxon>Dictyobacter</taxon>
    </lineage>
</organism>
<dbReference type="Proteomes" id="UP000326912">
    <property type="component" value="Unassembled WGS sequence"/>
</dbReference>
<sequence length="217" mass="23837">MTIDTRHGAPQFPAMSSAMGSSSYANMDVAIEELVAQKDHWVQTSVATRIEIVDALIADFSALAPRWVDASLQAKGLQKDSLYAGEEWSAGAWTLLHSLRQLKQALLDIKQDGHPHIPGPVHTRPDGQVTAQVFPWRAYDPVLFSGVKAEIWMQPGVTAETLASTQAVSYHDPELKGKVALVLGQETSPVSVHWMCCINSLPRIRSSSLKRIRSMLI</sequence>
<protein>
    <recommendedName>
        <fullName evidence="3">Aldehyde dehydrogenase domain-containing protein</fullName>
    </recommendedName>
</protein>
<dbReference type="RefSeq" id="WP_162005245.1">
    <property type="nucleotide sequence ID" value="NZ_BKZW01000001.1"/>
</dbReference>
<comment type="caution">
    <text evidence="1">The sequence shown here is derived from an EMBL/GenBank/DDBJ whole genome shotgun (WGS) entry which is preliminary data.</text>
</comment>
<keyword evidence="2" id="KW-1185">Reference proteome</keyword>
<proteinExistence type="predicted"/>